<dbReference type="InterPro" id="IPR006935">
    <property type="entry name" value="Helicase/UvrB_N"/>
</dbReference>
<dbReference type="Gene3D" id="3.40.50.300">
    <property type="entry name" value="P-loop containing nucleotide triphosphate hydrolases"/>
    <property type="match status" value="2"/>
</dbReference>
<keyword evidence="1" id="KW-0547">Nucleotide-binding</keyword>
<name>A0A1G8KVH4_ANEMI</name>
<evidence type="ECO:0000256" key="2">
    <source>
        <dbReference type="ARBA" id="ARBA00022840"/>
    </source>
</evidence>
<feature type="domain" description="Helicase C-terminal" evidence="5">
    <location>
        <begin position="367"/>
        <end position="519"/>
    </location>
</feature>
<evidence type="ECO:0000259" key="4">
    <source>
        <dbReference type="PROSITE" id="PS51192"/>
    </source>
</evidence>
<dbReference type="AlphaFoldDB" id="A0A1G8KVH4"/>
<dbReference type="GO" id="GO:0006310">
    <property type="term" value="P:DNA recombination"/>
    <property type="evidence" value="ECO:0007669"/>
    <property type="project" value="TreeGrafter"/>
</dbReference>
<dbReference type="InterPro" id="IPR027417">
    <property type="entry name" value="P-loop_NTPase"/>
</dbReference>
<evidence type="ECO:0000256" key="1">
    <source>
        <dbReference type="ARBA" id="ARBA00022741"/>
    </source>
</evidence>
<evidence type="ECO:0000259" key="5">
    <source>
        <dbReference type="PROSITE" id="PS51194"/>
    </source>
</evidence>
<evidence type="ECO:0000256" key="3">
    <source>
        <dbReference type="ARBA" id="ARBA00023125"/>
    </source>
</evidence>
<dbReference type="PANTHER" id="PTHR30580">
    <property type="entry name" value="PRIMOSOMAL PROTEIN N"/>
    <property type="match status" value="1"/>
</dbReference>
<dbReference type="GO" id="GO:0043138">
    <property type="term" value="F:3'-5' DNA helicase activity"/>
    <property type="evidence" value="ECO:0007669"/>
    <property type="project" value="TreeGrafter"/>
</dbReference>
<dbReference type="PROSITE" id="PS51192">
    <property type="entry name" value="HELICASE_ATP_BIND_1"/>
    <property type="match status" value="1"/>
</dbReference>
<sequence>MLEHICQRLQGRALLEEEVKWALRSQEDELKKLQEKEIDDLLSLLVTSGKVQCTASLEAVSKREEGEESFFSFFTWMKRMRWFGRGNSKSAYRCNRCGADEKDIHLVYCHRCQGECAYCRRCLVMGRSSCCVPYYLFPCDRQKVKQNIHMEAALNSYPQLTEAQCAAARSMLEFYERTSGEKQEFLVWAVCGAGKTEVMFPLLRYLLENGRSVLWATPRRDVVLELAPRLRQVFPDYALAVLHGNTPPQEKWIADRLVLATTHQALRFYRRFDVVIMDEVDAYPYTSDEMLPFAVNRARTLPGKTVYLTATPRPDYQKRMQKSANHKDFLPHVKIPVRYHGHPLPEPDIYRESKLNARLSTKKPIPTLLSFIEHSEKEGSPVFIFVPAIRQLPILYDYIISHNESWKAKAATVHASDPEREAKVMALREGRLQALLTTTIMERGVTLPGIQVLVCQADAPVFDEAALVQIAGRAGRSASDPYGQVIFMAEEVTDTMKAAIQQIKEMNRLARKMGYVNVGGK</sequence>
<accession>A0A1G8KVH4</accession>
<dbReference type="Proteomes" id="UP000182836">
    <property type="component" value="Unassembled WGS sequence"/>
</dbReference>
<proteinExistence type="predicted"/>
<dbReference type="PROSITE" id="PS51194">
    <property type="entry name" value="HELICASE_CTER"/>
    <property type="match status" value="1"/>
</dbReference>
<feature type="domain" description="Helicase ATP-binding" evidence="4">
    <location>
        <begin position="176"/>
        <end position="330"/>
    </location>
</feature>
<dbReference type="InterPro" id="IPR001650">
    <property type="entry name" value="Helicase_C-like"/>
</dbReference>
<dbReference type="GO" id="GO:0006270">
    <property type="term" value="P:DNA replication initiation"/>
    <property type="evidence" value="ECO:0007669"/>
    <property type="project" value="TreeGrafter"/>
</dbReference>
<protein>
    <submittedName>
        <fullName evidence="6">Competence protein ComFA</fullName>
    </submittedName>
</protein>
<dbReference type="SMART" id="SM00487">
    <property type="entry name" value="DEXDc"/>
    <property type="match status" value="1"/>
</dbReference>
<dbReference type="PANTHER" id="PTHR30580:SF1">
    <property type="entry name" value="COMF OPERON PROTEIN 1"/>
    <property type="match status" value="1"/>
</dbReference>
<dbReference type="SUPFAM" id="SSF52540">
    <property type="entry name" value="P-loop containing nucleoside triphosphate hydrolases"/>
    <property type="match status" value="1"/>
</dbReference>
<evidence type="ECO:0000313" key="6">
    <source>
        <dbReference type="EMBL" id="SDI47412.1"/>
    </source>
</evidence>
<dbReference type="InterPro" id="IPR014001">
    <property type="entry name" value="Helicase_ATP-bd"/>
</dbReference>
<dbReference type="SMART" id="SM00490">
    <property type="entry name" value="HELICc"/>
    <property type="match status" value="1"/>
</dbReference>
<keyword evidence="2" id="KW-0067">ATP-binding</keyword>
<dbReference type="Pfam" id="PF04851">
    <property type="entry name" value="ResIII"/>
    <property type="match status" value="1"/>
</dbReference>
<dbReference type="GO" id="GO:0006302">
    <property type="term" value="P:double-strand break repair"/>
    <property type="evidence" value="ECO:0007669"/>
    <property type="project" value="TreeGrafter"/>
</dbReference>
<dbReference type="EMBL" id="FNED01000004">
    <property type="protein sequence ID" value="SDI47412.1"/>
    <property type="molecule type" value="Genomic_DNA"/>
</dbReference>
<dbReference type="GO" id="GO:0005524">
    <property type="term" value="F:ATP binding"/>
    <property type="evidence" value="ECO:0007669"/>
    <property type="project" value="UniProtKB-KW"/>
</dbReference>
<dbReference type="GO" id="GO:0016787">
    <property type="term" value="F:hydrolase activity"/>
    <property type="evidence" value="ECO:0007669"/>
    <property type="project" value="InterPro"/>
</dbReference>
<dbReference type="GO" id="GO:0003677">
    <property type="term" value="F:DNA binding"/>
    <property type="evidence" value="ECO:0007669"/>
    <property type="project" value="UniProtKB-KW"/>
</dbReference>
<keyword evidence="3" id="KW-0238">DNA-binding</keyword>
<evidence type="ECO:0000313" key="7">
    <source>
        <dbReference type="Proteomes" id="UP000182836"/>
    </source>
</evidence>
<gene>
    <name evidence="6" type="ORF">SAMN04487909_104147</name>
</gene>
<dbReference type="Pfam" id="PF00271">
    <property type="entry name" value="Helicase_C"/>
    <property type="match status" value="1"/>
</dbReference>
<reference evidence="6 7" key="1">
    <citation type="submission" date="2016-10" db="EMBL/GenBank/DDBJ databases">
        <authorList>
            <person name="de Groot N.N."/>
        </authorList>
    </citation>
    <scope>NUCLEOTIDE SEQUENCE [LARGE SCALE GENOMIC DNA]</scope>
    <source>
        <strain evidence="6 7">DSM 2895</strain>
    </source>
</reference>
<organism evidence="6 7">
    <name type="scientific">Aneurinibacillus migulanus</name>
    <name type="common">Bacillus migulanus</name>
    <dbReference type="NCBI Taxonomy" id="47500"/>
    <lineage>
        <taxon>Bacteria</taxon>
        <taxon>Bacillati</taxon>
        <taxon>Bacillota</taxon>
        <taxon>Bacilli</taxon>
        <taxon>Bacillales</taxon>
        <taxon>Paenibacillaceae</taxon>
        <taxon>Aneurinibacillus group</taxon>
        <taxon>Aneurinibacillus</taxon>
    </lineage>
</organism>